<dbReference type="SUPFAM" id="SSF49842">
    <property type="entry name" value="TNF-like"/>
    <property type="match status" value="1"/>
</dbReference>
<reference evidence="7" key="1">
    <citation type="submission" date="2019-07" db="EMBL/GenBank/DDBJ databases">
        <authorList>
            <consortium name="Wellcome Sanger Institute Data Sharing"/>
        </authorList>
    </citation>
    <scope>NUCLEOTIDE SEQUENCE [LARGE SCALE GENOMIC DNA]</scope>
</reference>
<proteinExistence type="predicted"/>
<protein>
    <recommendedName>
        <fullName evidence="6">C1q domain-containing protein</fullName>
    </recommendedName>
</protein>
<evidence type="ECO:0000313" key="8">
    <source>
        <dbReference type="Proteomes" id="UP000694546"/>
    </source>
</evidence>
<dbReference type="OMA" id="IFEHVIT"/>
<reference evidence="7" key="2">
    <citation type="submission" date="2025-08" db="UniProtKB">
        <authorList>
            <consortium name="Ensembl"/>
        </authorList>
    </citation>
    <scope>IDENTIFICATION</scope>
</reference>
<dbReference type="PRINTS" id="PR00007">
    <property type="entry name" value="COMPLEMNTC1Q"/>
</dbReference>
<evidence type="ECO:0000313" key="7">
    <source>
        <dbReference type="Ensembl" id="ENSGMOP00000016787.2"/>
    </source>
</evidence>
<dbReference type="SMART" id="SM00110">
    <property type="entry name" value="C1Q"/>
    <property type="match status" value="1"/>
</dbReference>
<dbReference type="Proteomes" id="UP000694546">
    <property type="component" value="Chromosome 1"/>
</dbReference>
<dbReference type="InterPro" id="IPR050822">
    <property type="entry name" value="Cerebellin_Synaptic_Org"/>
</dbReference>
<keyword evidence="2" id="KW-0964">Secreted</keyword>
<reference evidence="7" key="3">
    <citation type="submission" date="2025-09" db="UniProtKB">
        <authorList>
            <consortium name="Ensembl"/>
        </authorList>
    </citation>
    <scope>IDENTIFICATION</scope>
</reference>
<dbReference type="GeneTree" id="ENSGT00950000183116"/>
<comment type="subcellular location">
    <subcellularLocation>
        <location evidence="1">Secreted</location>
    </subcellularLocation>
</comment>
<evidence type="ECO:0000259" key="6">
    <source>
        <dbReference type="PROSITE" id="PS50871"/>
    </source>
</evidence>
<keyword evidence="8" id="KW-1185">Reference proteome</keyword>
<feature type="chain" id="PRO_5034573843" description="C1q domain-containing protein" evidence="5">
    <location>
        <begin position="28"/>
        <end position="230"/>
    </location>
</feature>
<evidence type="ECO:0000256" key="5">
    <source>
        <dbReference type="SAM" id="SignalP"/>
    </source>
</evidence>
<dbReference type="InterPro" id="IPR001073">
    <property type="entry name" value="C1q_dom"/>
</dbReference>
<dbReference type="InterPro" id="IPR008983">
    <property type="entry name" value="Tumour_necrosis_fac-like_dom"/>
</dbReference>
<feature type="signal peptide" evidence="5">
    <location>
        <begin position="1"/>
        <end position="27"/>
    </location>
</feature>
<accession>A0A8C4ZKI4</accession>
<evidence type="ECO:0000256" key="4">
    <source>
        <dbReference type="SAM" id="Coils"/>
    </source>
</evidence>
<feature type="coiled-coil region" evidence="4">
    <location>
        <begin position="56"/>
        <end position="97"/>
    </location>
</feature>
<dbReference type="PROSITE" id="PS50871">
    <property type="entry name" value="C1Q"/>
    <property type="match status" value="1"/>
</dbReference>
<name>A0A8C4ZKI4_GADMO</name>
<sequence>MPSEETMGPVTEMRLAVLLLGCFVCSGDMELTQPLTPSVVPINNGSSALAGLEVQVKYIQKDNRAQELRLRALEKQLKAQAVRLRALEKQLKEEQVAFSASLLATGSGSQGPYKAAITLIFKHVFTNIGKAYNSNTGVFTAPVKGAYHFEIHAFGLGGSHATGAILVLNSRQIFTAYEYSHGHGTAGSSNGVSLALQKGDVVFVRLLQHNHIFDNSYCHSTFSGHLLFTM</sequence>
<keyword evidence="3 5" id="KW-0732">Signal</keyword>
<evidence type="ECO:0000256" key="1">
    <source>
        <dbReference type="ARBA" id="ARBA00004613"/>
    </source>
</evidence>
<dbReference type="Ensembl" id="ENSGMOT00000017206.2">
    <property type="protein sequence ID" value="ENSGMOP00000016787.2"/>
    <property type="gene ID" value="ENSGMOG00000015614.2"/>
</dbReference>
<dbReference type="Gene3D" id="2.60.120.40">
    <property type="match status" value="1"/>
</dbReference>
<feature type="domain" description="C1q" evidence="6">
    <location>
        <begin position="91"/>
        <end position="230"/>
    </location>
</feature>
<dbReference type="PANTHER" id="PTHR22923">
    <property type="entry name" value="CEREBELLIN-RELATED"/>
    <property type="match status" value="1"/>
</dbReference>
<dbReference type="GO" id="GO:0005576">
    <property type="term" value="C:extracellular region"/>
    <property type="evidence" value="ECO:0007669"/>
    <property type="project" value="UniProtKB-SubCell"/>
</dbReference>
<dbReference type="Pfam" id="PF00386">
    <property type="entry name" value="C1q"/>
    <property type="match status" value="1"/>
</dbReference>
<organism evidence="7 8">
    <name type="scientific">Gadus morhua</name>
    <name type="common">Atlantic cod</name>
    <dbReference type="NCBI Taxonomy" id="8049"/>
    <lineage>
        <taxon>Eukaryota</taxon>
        <taxon>Metazoa</taxon>
        <taxon>Chordata</taxon>
        <taxon>Craniata</taxon>
        <taxon>Vertebrata</taxon>
        <taxon>Euteleostomi</taxon>
        <taxon>Actinopterygii</taxon>
        <taxon>Neopterygii</taxon>
        <taxon>Teleostei</taxon>
        <taxon>Neoteleostei</taxon>
        <taxon>Acanthomorphata</taxon>
        <taxon>Zeiogadaria</taxon>
        <taxon>Gadariae</taxon>
        <taxon>Gadiformes</taxon>
        <taxon>Gadoidei</taxon>
        <taxon>Gadidae</taxon>
        <taxon>Gadus</taxon>
    </lineage>
</organism>
<dbReference type="AlphaFoldDB" id="A0A8C4ZKI4"/>
<dbReference type="PANTHER" id="PTHR22923:SF102">
    <property type="entry name" value="CEREBELLIN 13-RELATED"/>
    <property type="match status" value="1"/>
</dbReference>
<keyword evidence="4" id="KW-0175">Coiled coil</keyword>
<evidence type="ECO:0000256" key="2">
    <source>
        <dbReference type="ARBA" id="ARBA00022525"/>
    </source>
</evidence>
<evidence type="ECO:0000256" key="3">
    <source>
        <dbReference type="ARBA" id="ARBA00022729"/>
    </source>
</evidence>